<dbReference type="EMBL" id="MU129015">
    <property type="protein sequence ID" value="KAF9510479.1"/>
    <property type="molecule type" value="Genomic_DNA"/>
</dbReference>
<keyword evidence="2" id="KW-1185">Reference proteome</keyword>
<evidence type="ECO:0000313" key="2">
    <source>
        <dbReference type="Proteomes" id="UP000886523"/>
    </source>
</evidence>
<name>A0A9P6ARQ3_9AGAM</name>
<reference evidence="1" key="1">
    <citation type="journal article" date="2020" name="Nat. Commun.">
        <title>Large-scale genome sequencing of mycorrhizal fungi provides insights into the early evolution of symbiotic traits.</title>
        <authorList>
            <person name="Miyauchi S."/>
            <person name="Kiss E."/>
            <person name="Kuo A."/>
            <person name="Drula E."/>
            <person name="Kohler A."/>
            <person name="Sanchez-Garcia M."/>
            <person name="Morin E."/>
            <person name="Andreopoulos B."/>
            <person name="Barry K.W."/>
            <person name="Bonito G."/>
            <person name="Buee M."/>
            <person name="Carver A."/>
            <person name="Chen C."/>
            <person name="Cichocki N."/>
            <person name="Clum A."/>
            <person name="Culley D."/>
            <person name="Crous P.W."/>
            <person name="Fauchery L."/>
            <person name="Girlanda M."/>
            <person name="Hayes R.D."/>
            <person name="Keri Z."/>
            <person name="LaButti K."/>
            <person name="Lipzen A."/>
            <person name="Lombard V."/>
            <person name="Magnuson J."/>
            <person name="Maillard F."/>
            <person name="Murat C."/>
            <person name="Nolan M."/>
            <person name="Ohm R.A."/>
            <person name="Pangilinan J."/>
            <person name="Pereira M.F."/>
            <person name="Perotto S."/>
            <person name="Peter M."/>
            <person name="Pfister S."/>
            <person name="Riley R."/>
            <person name="Sitrit Y."/>
            <person name="Stielow J.B."/>
            <person name="Szollosi G."/>
            <person name="Zifcakova L."/>
            <person name="Stursova M."/>
            <person name="Spatafora J.W."/>
            <person name="Tedersoo L."/>
            <person name="Vaario L.M."/>
            <person name="Yamada A."/>
            <person name="Yan M."/>
            <person name="Wang P."/>
            <person name="Xu J."/>
            <person name="Bruns T."/>
            <person name="Baldrian P."/>
            <person name="Vilgalys R."/>
            <person name="Dunand C."/>
            <person name="Henrissat B."/>
            <person name="Grigoriev I.V."/>
            <person name="Hibbett D."/>
            <person name="Nagy L.G."/>
            <person name="Martin F.M."/>
        </authorList>
    </citation>
    <scope>NUCLEOTIDE SEQUENCE</scope>
    <source>
        <strain evidence="1">UP504</strain>
    </source>
</reference>
<organism evidence="1 2">
    <name type="scientific">Hydnum rufescens UP504</name>
    <dbReference type="NCBI Taxonomy" id="1448309"/>
    <lineage>
        <taxon>Eukaryota</taxon>
        <taxon>Fungi</taxon>
        <taxon>Dikarya</taxon>
        <taxon>Basidiomycota</taxon>
        <taxon>Agaricomycotina</taxon>
        <taxon>Agaricomycetes</taxon>
        <taxon>Cantharellales</taxon>
        <taxon>Hydnaceae</taxon>
        <taxon>Hydnum</taxon>
    </lineage>
</organism>
<dbReference type="OrthoDB" id="2716206at2759"/>
<evidence type="ECO:0000313" key="1">
    <source>
        <dbReference type="EMBL" id="KAF9510479.1"/>
    </source>
</evidence>
<accession>A0A9P6ARQ3</accession>
<dbReference type="AlphaFoldDB" id="A0A9P6ARQ3"/>
<comment type="caution">
    <text evidence="1">The sequence shown here is derived from an EMBL/GenBank/DDBJ whole genome shotgun (WGS) entry which is preliminary data.</text>
</comment>
<dbReference type="Proteomes" id="UP000886523">
    <property type="component" value="Unassembled WGS sequence"/>
</dbReference>
<proteinExistence type="predicted"/>
<sequence length="240" mass="27799">MLFIERDFEPARPNIEVDTEISIYFQDEVIREEGFPMTAPLETGTHLFTTEDNVKVLKLRYKYCKYLMSRYHRHGSTEFDIVFVITTIERTRDIVRANLGLLQVNNDIRHLIMGELDLRSIQNLETGLHKQPRPPGMQSEAIAMYRFHVALVRYFPDPSEFATIMLQTGTIIGGSTALSIVAGGTWVPGDLDLIVARRYLPRLVDYLKQQGYRFDRDISWERRGHYVHSAEDEPLYSPTS</sequence>
<protein>
    <submittedName>
        <fullName evidence="1">Uncharacterized protein</fullName>
    </submittedName>
</protein>
<gene>
    <name evidence="1" type="ORF">BS47DRAFT_61327</name>
</gene>